<dbReference type="AlphaFoldDB" id="R4S051"/>
<dbReference type="GO" id="GO:0006508">
    <property type="term" value="P:proteolysis"/>
    <property type="evidence" value="ECO:0007669"/>
    <property type="project" value="InterPro"/>
</dbReference>
<dbReference type="InterPro" id="IPR037219">
    <property type="entry name" value="Peptidase_M41-like"/>
</dbReference>
<evidence type="ECO:0000313" key="2">
    <source>
        <dbReference type="Proteomes" id="UP000013941"/>
    </source>
</evidence>
<keyword evidence="2" id="KW-1185">Reference proteome</keyword>
<organism evidence="1 2">
    <name type="scientific">Strawberry lethal yellows phytoplasma (CPA) str. NZSb11</name>
    <dbReference type="NCBI Taxonomy" id="980422"/>
    <lineage>
        <taxon>Bacteria</taxon>
        <taxon>Bacillati</taxon>
        <taxon>Mycoplasmatota</taxon>
        <taxon>Mollicutes</taxon>
        <taxon>Acholeplasmatales</taxon>
        <taxon>Acholeplasmataceae</taxon>
        <taxon>Candidatus Phytoplasma</taxon>
        <taxon>16SrXII (Stolbur group)</taxon>
    </lineage>
</organism>
<dbReference type="Gene3D" id="1.20.58.760">
    <property type="entry name" value="Peptidase M41"/>
    <property type="match status" value="1"/>
</dbReference>
<proteinExistence type="predicted"/>
<gene>
    <name evidence="1" type="ORF">SLY_0257</name>
</gene>
<dbReference type="KEGG" id="nzs:SLY_0257"/>
<dbReference type="GO" id="GO:0004176">
    <property type="term" value="F:ATP-dependent peptidase activity"/>
    <property type="evidence" value="ECO:0007669"/>
    <property type="project" value="InterPro"/>
</dbReference>
<protein>
    <submittedName>
        <fullName evidence="1">Uncharacterized protein</fullName>
    </submittedName>
</protein>
<dbReference type="EMBL" id="CP002548">
    <property type="protein sequence ID" value="AGL90179.1"/>
    <property type="molecule type" value="Genomic_DNA"/>
</dbReference>
<dbReference type="SUPFAM" id="SSF140990">
    <property type="entry name" value="FtsH protease domain-like"/>
    <property type="match status" value="1"/>
</dbReference>
<accession>R4S051</accession>
<name>R4S051_PHYAS</name>
<dbReference type="GO" id="GO:0005524">
    <property type="term" value="F:ATP binding"/>
    <property type="evidence" value="ECO:0007669"/>
    <property type="project" value="InterPro"/>
</dbReference>
<dbReference type="Proteomes" id="UP000013941">
    <property type="component" value="Chromosome"/>
</dbReference>
<dbReference type="GO" id="GO:0004222">
    <property type="term" value="F:metalloendopeptidase activity"/>
    <property type="evidence" value="ECO:0007669"/>
    <property type="project" value="InterPro"/>
</dbReference>
<evidence type="ECO:0000313" key="1">
    <source>
        <dbReference type="EMBL" id="AGL90179.1"/>
    </source>
</evidence>
<sequence length="46" mass="5364">MKKIVDSCMQQALTIINENKTLLDEIVLQLMEKETLNEKDMQTLLI</sequence>
<reference evidence="1 2" key="1">
    <citation type="journal article" date="2013" name="BMC Genomics">
        <title>Comparison of the complete genome sequence of two closely related isolates of 'Candidatus Phytoplasma australiense' reveals genome plasticity.</title>
        <authorList>
            <person name="Andersen M.T."/>
            <person name="Liefting L.W."/>
            <person name="Havukkala I."/>
            <person name="Beever R.E."/>
        </authorList>
    </citation>
    <scope>NUCLEOTIDE SEQUENCE [LARGE SCALE GENOMIC DNA]</scope>
    <source>
        <strain evidence="1 2">NZSb11</strain>
    </source>
</reference>
<dbReference type="HOGENOM" id="CLU_3189587_0_0_14"/>
<dbReference type="PATRIC" id="fig|980422.3.peg.241"/>